<dbReference type="GO" id="GO:0003676">
    <property type="term" value="F:nucleic acid binding"/>
    <property type="evidence" value="ECO:0007669"/>
    <property type="project" value="InterPro"/>
</dbReference>
<evidence type="ECO:0000313" key="8">
    <source>
        <dbReference type="Proteomes" id="UP000215127"/>
    </source>
</evidence>
<dbReference type="InterPro" id="IPR015943">
    <property type="entry name" value="WD40/YVTN_repeat-like_dom_sf"/>
</dbReference>
<feature type="domain" description="RSE1/DDB1/CPSF1 first beta-propeller" evidence="5">
    <location>
        <begin position="12"/>
        <end position="417"/>
    </location>
</feature>
<accession>A0A1X7RV48</accession>
<dbReference type="PANTHER" id="PTHR10644">
    <property type="entry name" value="DNA REPAIR/RNA PROCESSING CPSF FAMILY"/>
    <property type="match status" value="1"/>
</dbReference>
<evidence type="ECO:0000256" key="1">
    <source>
        <dbReference type="ARBA" id="ARBA00004123"/>
    </source>
</evidence>
<dbReference type="STRING" id="1276538.A0A1X7RV48"/>
<feature type="domain" description="RSE1/DDB1/CPSF1 second beta-propeller" evidence="6">
    <location>
        <begin position="527"/>
        <end position="901"/>
    </location>
</feature>
<protein>
    <recommendedName>
        <fullName evidence="9">Cleavage/polyadenylation specificity factor A subunit C-terminal domain-containing protein</fullName>
    </recommendedName>
</protein>
<feature type="region of interest" description="Disordered" evidence="3">
    <location>
        <begin position="417"/>
        <end position="471"/>
    </location>
</feature>
<sequence length="1358" mass="148024">MECYTELIAPTAVTHSLALPFLTTDANNLIVVKTSLLQVFALHDAQSKLVLIGEYPLAGTVTSIARVKTLDTRTGGEAILLAFKNAKLSLIEWDPENHRISTVSIHYYEGENVIAQPYGPSLGEYESILTVDPGSRCAALKFGARQLAILPFRQFGDELLGEEEGEFENANDGTTSKKHDAMQNGEDEAEQTPYKQSFVLPLTTLDPALSHTIDLAFLHEYREPTFGIISSAIEPSYALFDERKDILSYTVFTLDLEQKASTNLITVPNLPSTLWKVVPLPSPIGGALLIGTNEFIHVDQSGKANATAVNEFAMKESDFGMADQSGLNLKLEGCSVEILNASTGEMLVVLRDGSLATVDFKMLGRSISAVIVTIISSENGGKVFSTAPSCVSRLDQNNLFIGSEDGSSSLLGCTNSQSGLSRKRSHAQMLGQNSGDEEEDVLDEDDDDLYDAEPDSKKRATSVAEQSAGDSSTHFVIKDDLHSIGPINNTCVGRSNAAGEDKLQLLAGTGKSRSSRLACINRDIIPQHIRKNQFEGARHAWAVCAREKKSDDVQPDNMLFVHNGSNTKVYDITSANDDEAGEGGYTERSATEFEHDGETLEVLTLGHGTAVVQVRRMEIRTYDSHLALSQIIPMIDDETDAEFSIVHTSACDPYLLVIRDDSSIQVLQHERKDIEPLDITPDAADKKWMSGCVYSGEFTDGNAALFLLSAEGSLHVLTLPDLQLVYMTPALPHLPPVLSADVSHRRMGVKETLTELLVADLGNDGVLQPYLTVRTAMDDVVLYEPFHSSPSASTGPWHSNLRFRKVPVPYIPKYNDSPLEDPNARPPALRRMQIGGYNTVSIPGAPSCLLLKEASGPPKILEVNEPKRSNATTILTPLNRIGCENGFATVDVNGALHECQLPPDAWFSTGWSIRQIDLGDDAREVRHLAYHEARGIFVAATCTTVDFYFAEEDGRHPEQDDISIRPQVPQYSVHLISAKTHKIIHTHKLPYLETVTALKVMPAEVSELSHEVKPVVVVSTGAQRGEDMPAKGALIVFDVIDVVPDPDVEESGLHLHVLAREESRGAITALASFPGGMIGTAQGLKLMIRGMREDGSCLPVAFLDAQCYTSLLKTLDSRGLWLAGDAWKGLWFGGFTQEPYKLTLLGKSPRTEMEVIEADFLPFDGALFLLVLDADADLHVLQYDPENPKSLNGQRLLHRSTFHIGHFPTGSMLLPSTLAPFTEQARDLPNGDSEDTKQEEVNSPLFHVLTTTSSGSIGLITPLDESTYRRLSALQGHLTNILEHAAGLNPRMYRTDTEMKATDSEMGGAKGVVDGSLIRRISELGAARRADVLSRVGGDVWQLRSDLEVCGGGGLGYL</sequence>
<reference evidence="7 8" key="1">
    <citation type="submission" date="2016-06" db="EMBL/GenBank/DDBJ databases">
        <authorList>
            <person name="Kjaerup R.B."/>
            <person name="Dalgaard T.S."/>
            <person name="Juul-Madsen H.R."/>
        </authorList>
    </citation>
    <scope>NUCLEOTIDE SEQUENCE [LARGE SCALE GENOMIC DNA]</scope>
</reference>
<evidence type="ECO:0000259" key="4">
    <source>
        <dbReference type="Pfam" id="PF03178"/>
    </source>
</evidence>
<feature type="region of interest" description="Disordered" evidence="3">
    <location>
        <begin position="165"/>
        <end position="189"/>
    </location>
</feature>
<dbReference type="Pfam" id="PF03178">
    <property type="entry name" value="CPSF_A"/>
    <property type="match status" value="1"/>
</dbReference>
<keyword evidence="8" id="KW-1185">Reference proteome</keyword>
<dbReference type="EMBL" id="LT853696">
    <property type="protein sequence ID" value="SMQ51306.1"/>
    <property type="molecule type" value="Genomic_DNA"/>
</dbReference>
<dbReference type="GO" id="GO:0005634">
    <property type="term" value="C:nucleus"/>
    <property type="evidence" value="ECO:0007669"/>
    <property type="project" value="UniProtKB-SubCell"/>
</dbReference>
<evidence type="ECO:0000259" key="6">
    <source>
        <dbReference type="Pfam" id="PF23726"/>
    </source>
</evidence>
<dbReference type="InterPro" id="IPR004871">
    <property type="entry name" value="RSE1/DDB1/CPSF1_C"/>
</dbReference>
<evidence type="ECO:0000313" key="7">
    <source>
        <dbReference type="EMBL" id="SMQ51306.1"/>
    </source>
</evidence>
<dbReference type="InterPro" id="IPR018846">
    <property type="entry name" value="Beta-prop_RSE1/DDB1/CPSF1_1st"/>
</dbReference>
<comment type="subcellular location">
    <subcellularLocation>
        <location evidence="1">Nucleus</location>
    </subcellularLocation>
</comment>
<dbReference type="Proteomes" id="UP000215127">
    <property type="component" value="Chromosome 5"/>
</dbReference>
<evidence type="ECO:0000256" key="3">
    <source>
        <dbReference type="SAM" id="MobiDB-lite"/>
    </source>
</evidence>
<keyword evidence="2" id="KW-0539">Nucleus</keyword>
<evidence type="ECO:0000256" key="2">
    <source>
        <dbReference type="ARBA" id="ARBA00023242"/>
    </source>
</evidence>
<evidence type="ECO:0000259" key="5">
    <source>
        <dbReference type="Pfam" id="PF10433"/>
    </source>
</evidence>
<name>A0A1X7RV48_ZYMT9</name>
<feature type="compositionally biased region" description="Acidic residues" evidence="3">
    <location>
        <begin position="435"/>
        <end position="453"/>
    </location>
</feature>
<gene>
    <name evidence="7" type="ORF">ZT3D7_G6459</name>
</gene>
<proteinExistence type="predicted"/>
<dbReference type="Pfam" id="PF23726">
    <property type="entry name" value="Beta-prop_RSE1_2nd"/>
    <property type="match status" value="1"/>
</dbReference>
<organism evidence="7 8">
    <name type="scientific">Zymoseptoria tritici (strain ST99CH_3D7)</name>
    <dbReference type="NCBI Taxonomy" id="1276538"/>
    <lineage>
        <taxon>Eukaryota</taxon>
        <taxon>Fungi</taxon>
        <taxon>Dikarya</taxon>
        <taxon>Ascomycota</taxon>
        <taxon>Pezizomycotina</taxon>
        <taxon>Dothideomycetes</taxon>
        <taxon>Dothideomycetidae</taxon>
        <taxon>Mycosphaerellales</taxon>
        <taxon>Mycosphaerellaceae</taxon>
        <taxon>Zymoseptoria</taxon>
    </lineage>
</organism>
<dbReference type="Gene3D" id="2.130.10.10">
    <property type="entry name" value="YVTN repeat-like/Quinoprotein amine dehydrogenase"/>
    <property type="match status" value="3"/>
</dbReference>
<evidence type="ECO:0008006" key="9">
    <source>
        <dbReference type="Google" id="ProtNLM"/>
    </source>
</evidence>
<dbReference type="InterPro" id="IPR050358">
    <property type="entry name" value="RSE1/DDB1/CFT1"/>
</dbReference>
<feature type="domain" description="RSE1/DDB1/CPSF1 C-terminal" evidence="4">
    <location>
        <begin position="971"/>
        <end position="1321"/>
    </location>
</feature>
<dbReference type="InterPro" id="IPR058543">
    <property type="entry name" value="Beta-prop_RSE1/DDB1/CPSF1_2nd"/>
</dbReference>
<dbReference type="Pfam" id="PF10433">
    <property type="entry name" value="Beta-prop_RSE1_1st"/>
    <property type="match status" value="1"/>
</dbReference>